<name>A0A942Z4X7_9BACI</name>
<dbReference type="InterPro" id="IPR000639">
    <property type="entry name" value="Epox_hydrolase-like"/>
</dbReference>
<sequence>MQENPSTHCVKINDIDLYFEKYLHSQSKNTIVLLHGFLSSSFSFRKLVPLLIKDFNLILIDLPPFGKSGKARNYRYSYESVSKTVLQLLEKMGDQNIYAAGHSMGGQIVLNMLNQRPGFIKKGILLSSSGYLPRSKKHLVLSSYLPFFHRFVKYHLGKTGVIGNLNHVVYDKAIIDEEMINGYSAPFDDPYIFRALTKMIRHREGDLDSKVLLTIDTPCLLIWGEHDRVVPPDIGKRLANDLPNSKLVILSGAGHLIPEEKPEEVFEEIQNFIQSDQCFS</sequence>
<dbReference type="Gene3D" id="3.40.50.1820">
    <property type="entry name" value="alpha/beta hydrolase"/>
    <property type="match status" value="1"/>
</dbReference>
<evidence type="ECO:0000259" key="1">
    <source>
        <dbReference type="Pfam" id="PF00561"/>
    </source>
</evidence>
<dbReference type="PRINTS" id="PR00412">
    <property type="entry name" value="EPOXHYDRLASE"/>
</dbReference>
<feature type="domain" description="AB hydrolase-1" evidence="1">
    <location>
        <begin position="30"/>
        <end position="135"/>
    </location>
</feature>
<dbReference type="InterPro" id="IPR029058">
    <property type="entry name" value="AB_hydrolase_fold"/>
</dbReference>
<dbReference type="PANTHER" id="PTHR46438:SF11">
    <property type="entry name" value="LIPASE-RELATED"/>
    <property type="match status" value="1"/>
</dbReference>
<reference evidence="2 3" key="1">
    <citation type="submission" date="2021-05" db="EMBL/GenBank/DDBJ databases">
        <title>Novel Bacillus species.</title>
        <authorList>
            <person name="Liu G."/>
        </authorList>
    </citation>
    <scope>NUCLEOTIDE SEQUENCE [LARGE SCALE GENOMIC DNA]</scope>
    <source>
        <strain evidence="2 3">FJAT-49682</strain>
    </source>
</reference>
<accession>A0A942Z4X7</accession>
<organism evidence="2 3">
    <name type="scientific">Lederbergia citrea</name>
    <dbReference type="NCBI Taxonomy" id="2833581"/>
    <lineage>
        <taxon>Bacteria</taxon>
        <taxon>Bacillati</taxon>
        <taxon>Bacillota</taxon>
        <taxon>Bacilli</taxon>
        <taxon>Bacillales</taxon>
        <taxon>Bacillaceae</taxon>
        <taxon>Lederbergia</taxon>
    </lineage>
</organism>
<dbReference type="AlphaFoldDB" id="A0A942Z4X7"/>
<dbReference type="SUPFAM" id="SSF53474">
    <property type="entry name" value="alpha/beta-Hydrolases"/>
    <property type="match status" value="1"/>
</dbReference>
<dbReference type="RefSeq" id="WP_213097930.1">
    <property type="nucleotide sequence ID" value="NZ_JAGYPN010000002.1"/>
</dbReference>
<evidence type="ECO:0000313" key="3">
    <source>
        <dbReference type="Proteomes" id="UP000676456"/>
    </source>
</evidence>
<comment type="caution">
    <text evidence="2">The sequence shown here is derived from an EMBL/GenBank/DDBJ whole genome shotgun (WGS) entry which is preliminary data.</text>
</comment>
<dbReference type="GO" id="GO:0016787">
    <property type="term" value="F:hydrolase activity"/>
    <property type="evidence" value="ECO:0007669"/>
    <property type="project" value="UniProtKB-KW"/>
</dbReference>
<dbReference type="PANTHER" id="PTHR46438">
    <property type="entry name" value="ALPHA/BETA-HYDROLASES SUPERFAMILY PROTEIN"/>
    <property type="match status" value="1"/>
</dbReference>
<dbReference type="Pfam" id="PF00561">
    <property type="entry name" value="Abhydrolase_1"/>
    <property type="match status" value="2"/>
</dbReference>
<protein>
    <submittedName>
        <fullName evidence="2">Alpha/beta hydrolase</fullName>
    </submittedName>
</protein>
<keyword evidence="3" id="KW-1185">Reference proteome</keyword>
<feature type="domain" description="AB hydrolase-1" evidence="1">
    <location>
        <begin position="209"/>
        <end position="262"/>
    </location>
</feature>
<dbReference type="PRINTS" id="PR00111">
    <property type="entry name" value="ABHYDROLASE"/>
</dbReference>
<proteinExistence type="predicted"/>
<dbReference type="InterPro" id="IPR000073">
    <property type="entry name" value="AB_hydrolase_1"/>
</dbReference>
<keyword evidence="2" id="KW-0378">Hydrolase</keyword>
<dbReference type="EMBL" id="JAGYPN010000002">
    <property type="protein sequence ID" value="MBS4222867.1"/>
    <property type="molecule type" value="Genomic_DNA"/>
</dbReference>
<gene>
    <name evidence="2" type="ORF">KHA91_08960</name>
</gene>
<dbReference type="Proteomes" id="UP000676456">
    <property type="component" value="Unassembled WGS sequence"/>
</dbReference>
<evidence type="ECO:0000313" key="2">
    <source>
        <dbReference type="EMBL" id="MBS4222867.1"/>
    </source>
</evidence>